<gene>
    <name evidence="2" type="ORF">WG925_14410</name>
</gene>
<keyword evidence="3" id="KW-1185">Reference proteome</keyword>
<feature type="compositionally biased region" description="Basic and acidic residues" evidence="1">
    <location>
        <begin position="11"/>
        <end position="25"/>
    </location>
</feature>
<dbReference type="Proteomes" id="UP001367513">
    <property type="component" value="Unassembled WGS sequence"/>
</dbReference>
<evidence type="ECO:0008006" key="4">
    <source>
        <dbReference type="Google" id="ProtNLM"/>
    </source>
</evidence>
<organism evidence="2 3">
    <name type="scientific">Pseudonocardia alni subsp. carboxydivorans</name>
    <dbReference type="NCBI Taxonomy" id="415010"/>
    <lineage>
        <taxon>Bacteria</taxon>
        <taxon>Bacillati</taxon>
        <taxon>Actinomycetota</taxon>
        <taxon>Actinomycetes</taxon>
        <taxon>Pseudonocardiales</taxon>
        <taxon>Pseudonocardiaceae</taxon>
        <taxon>Pseudonocardia</taxon>
    </lineage>
</organism>
<protein>
    <recommendedName>
        <fullName evidence="4">DivIVA domain-containing protein</fullName>
    </recommendedName>
</protein>
<accession>A0ABU9AET6</accession>
<feature type="region of interest" description="Disordered" evidence="1">
    <location>
        <begin position="1"/>
        <end position="25"/>
    </location>
</feature>
<comment type="caution">
    <text evidence="2">The sequence shown here is derived from an EMBL/GenBank/DDBJ whole genome shotgun (WGS) entry which is preliminary data.</text>
</comment>
<sequence length="192" mass="19541">MVTGRGAAGTQRDDDAGDTADRVDDRVGGAGVAARFGRVAADDASPPVFGTAPWGYRRAEVDAWASWVARLVEQGRRETVRADSAEATLQATLQRLNELERRHDPAPATPMPASPAAAGTGSPGPAAPDTGSPAPGPTAPGTSDTGGPAALPRRRPGAAGAPVPPGSEEGQRLRVVETTLGEVMALLQRLAP</sequence>
<feature type="region of interest" description="Disordered" evidence="1">
    <location>
        <begin position="91"/>
        <end position="173"/>
    </location>
</feature>
<evidence type="ECO:0000256" key="1">
    <source>
        <dbReference type="SAM" id="MobiDB-lite"/>
    </source>
</evidence>
<feature type="compositionally biased region" description="Low complexity" evidence="1">
    <location>
        <begin position="1"/>
        <end position="10"/>
    </location>
</feature>
<reference evidence="2 3" key="1">
    <citation type="submission" date="2024-03" db="EMBL/GenBank/DDBJ databases">
        <title>Draft genome sequence of Pseudonocardia carboxydivorans JCM 14827.</title>
        <authorList>
            <person name="Duangmal K."/>
        </authorList>
    </citation>
    <scope>NUCLEOTIDE SEQUENCE [LARGE SCALE GENOMIC DNA]</scope>
    <source>
        <strain evidence="2 3">JCM 14827</strain>
    </source>
</reference>
<dbReference type="RefSeq" id="WP_346106941.1">
    <property type="nucleotide sequence ID" value="NZ_BAAAOD010000070.1"/>
</dbReference>
<evidence type="ECO:0000313" key="3">
    <source>
        <dbReference type="Proteomes" id="UP001367513"/>
    </source>
</evidence>
<dbReference type="EMBL" id="JBBPIX010000006">
    <property type="protein sequence ID" value="MEK6464934.1"/>
    <property type="molecule type" value="Genomic_DNA"/>
</dbReference>
<feature type="compositionally biased region" description="Low complexity" evidence="1">
    <location>
        <begin position="114"/>
        <end position="161"/>
    </location>
</feature>
<evidence type="ECO:0000313" key="2">
    <source>
        <dbReference type="EMBL" id="MEK6464934.1"/>
    </source>
</evidence>
<proteinExistence type="predicted"/>
<name>A0ABU9AET6_PSEA5</name>